<evidence type="ECO:0000313" key="1">
    <source>
        <dbReference type="EMBL" id="NEZ58886.1"/>
    </source>
</evidence>
<organism evidence="1 2">
    <name type="scientific">Adonisia turfae CCMR0081</name>
    <dbReference type="NCBI Taxonomy" id="2292702"/>
    <lineage>
        <taxon>Bacteria</taxon>
        <taxon>Bacillati</taxon>
        <taxon>Cyanobacteriota</taxon>
        <taxon>Adonisia</taxon>
        <taxon>Adonisia turfae</taxon>
    </lineage>
</organism>
<dbReference type="EMBL" id="QXHD01000004">
    <property type="protein sequence ID" value="NEZ58886.1"/>
    <property type="molecule type" value="Genomic_DNA"/>
</dbReference>
<name>A0A6M0RRT0_9CYAN</name>
<proteinExistence type="predicted"/>
<comment type="caution">
    <text evidence="1">The sequence shown here is derived from an EMBL/GenBank/DDBJ whole genome shotgun (WGS) entry which is preliminary data.</text>
</comment>
<dbReference type="InterPro" id="IPR032710">
    <property type="entry name" value="NTF2-like_dom_sf"/>
</dbReference>
<dbReference type="Proteomes" id="UP000481033">
    <property type="component" value="Unassembled WGS sequence"/>
</dbReference>
<dbReference type="SUPFAM" id="SSF54427">
    <property type="entry name" value="NTF2-like"/>
    <property type="match status" value="1"/>
</dbReference>
<dbReference type="Gene3D" id="3.10.450.50">
    <property type="match status" value="1"/>
</dbReference>
<reference evidence="1 2" key="1">
    <citation type="journal article" date="2020" name="Microb. Ecol.">
        <title>Ecogenomics of the Marine Benthic Filamentous Cyanobacterium Adonisia.</title>
        <authorList>
            <person name="Walter J.M."/>
            <person name="Coutinho F.H."/>
            <person name="Leomil L."/>
            <person name="Hargreaves P.I."/>
            <person name="Campeao M.E."/>
            <person name="Vieira V.V."/>
            <person name="Silva B.S."/>
            <person name="Fistarol G.O."/>
            <person name="Salomon P.S."/>
            <person name="Sawabe T."/>
            <person name="Mino S."/>
            <person name="Hosokawa M."/>
            <person name="Miyashita H."/>
            <person name="Maruyama F."/>
            <person name="van Verk M.C."/>
            <person name="Dutilh B.E."/>
            <person name="Thompson C.C."/>
            <person name="Thompson F.L."/>
        </authorList>
    </citation>
    <scope>NUCLEOTIDE SEQUENCE [LARGE SCALE GENOMIC DNA]</scope>
    <source>
        <strain evidence="1 2">CCMR0081</strain>
    </source>
</reference>
<keyword evidence="2" id="KW-1185">Reference proteome</keyword>
<dbReference type="RefSeq" id="WP_163662276.1">
    <property type="nucleotide sequence ID" value="NZ_QXHD01000004.1"/>
</dbReference>
<protein>
    <submittedName>
        <fullName evidence="1">Nuclear transport factor 2 family protein</fullName>
    </submittedName>
</protein>
<dbReference type="AlphaFoldDB" id="A0A6M0RRT0"/>
<evidence type="ECO:0000313" key="2">
    <source>
        <dbReference type="Proteomes" id="UP000481033"/>
    </source>
</evidence>
<gene>
    <name evidence="1" type="ORF">DXZ20_25240</name>
</gene>
<sequence length="141" mass="15799">MATIHLIDQQLADATGLDNQSEVVLRYFTLFNRGEYQQVANLFTVEGSLYPPFEAPVIGPTQIRDYLVKEADGMSVSLLGAETCQLDSERLQVDVRGKVTALVFKVNVTWRFILAADNKIESVRINLVATLEELLKLRPES</sequence>
<accession>A0A6M0RRT0</accession>